<evidence type="ECO:0000259" key="4">
    <source>
        <dbReference type="PROSITE" id="PS01124"/>
    </source>
</evidence>
<dbReference type="InterPro" id="IPR011051">
    <property type="entry name" value="RmlC_Cupin_sf"/>
</dbReference>
<organism evidence="5 6">
    <name type="scientific">Ureibacillus suwonensis</name>
    <dbReference type="NCBI Taxonomy" id="313007"/>
    <lineage>
        <taxon>Bacteria</taxon>
        <taxon>Bacillati</taxon>
        <taxon>Bacillota</taxon>
        <taxon>Bacilli</taxon>
        <taxon>Bacillales</taxon>
        <taxon>Caryophanaceae</taxon>
        <taxon>Ureibacillus</taxon>
    </lineage>
</organism>
<sequence>MNNSLIGKLSRSYYSNHLIVHNVARFEIKQEGKIHEYKTITSAFMFPIKGEAKIHVDQNEFHCTPGKMIYIPFASHLKFTILSKEPYKYINIFHQYLERMNFEIDISKHSSEVFQLLFDLVELSNNGQNHQFQNNELLKKLFSFLENCHSSIKSYENTIVNKIIEYLKQHYDEPIDLRTLAKLVNKKETQVSYLFKKFTNKCPIEYLIDYRIEKATELIQTTDLLISDIGKMVGYQDPFYFSRLYKKRTGIAPASLRKRK</sequence>
<dbReference type="Pfam" id="PF12833">
    <property type="entry name" value="HTH_18"/>
    <property type="match status" value="1"/>
</dbReference>
<evidence type="ECO:0000313" key="5">
    <source>
        <dbReference type="EMBL" id="MFC5541420.1"/>
    </source>
</evidence>
<dbReference type="Proteomes" id="UP001595978">
    <property type="component" value="Unassembled WGS sequence"/>
</dbReference>
<dbReference type="PANTHER" id="PTHR43280">
    <property type="entry name" value="ARAC-FAMILY TRANSCRIPTIONAL REGULATOR"/>
    <property type="match status" value="1"/>
</dbReference>
<proteinExistence type="predicted"/>
<dbReference type="SUPFAM" id="SSF51182">
    <property type="entry name" value="RmlC-like cupins"/>
    <property type="match status" value="1"/>
</dbReference>
<gene>
    <name evidence="5" type="ORF">ACFPOH_06445</name>
</gene>
<name>A0ABW0RD92_9BACL</name>
<keyword evidence="1" id="KW-0805">Transcription regulation</keyword>
<dbReference type="InterPro" id="IPR014710">
    <property type="entry name" value="RmlC-like_jellyroll"/>
</dbReference>
<dbReference type="Gene3D" id="1.10.10.60">
    <property type="entry name" value="Homeodomain-like"/>
    <property type="match status" value="2"/>
</dbReference>
<dbReference type="Gene3D" id="2.60.120.10">
    <property type="entry name" value="Jelly Rolls"/>
    <property type="match status" value="1"/>
</dbReference>
<feature type="domain" description="HTH araC/xylS-type" evidence="4">
    <location>
        <begin position="161"/>
        <end position="259"/>
    </location>
</feature>
<dbReference type="RefSeq" id="WP_390309092.1">
    <property type="nucleotide sequence ID" value="NZ_JBHSNQ010000050.1"/>
</dbReference>
<keyword evidence="2" id="KW-0238">DNA-binding</keyword>
<dbReference type="SMART" id="SM00342">
    <property type="entry name" value="HTH_ARAC"/>
    <property type="match status" value="1"/>
</dbReference>
<dbReference type="PROSITE" id="PS01124">
    <property type="entry name" value="HTH_ARAC_FAMILY_2"/>
    <property type="match status" value="1"/>
</dbReference>
<keyword evidence="6" id="KW-1185">Reference proteome</keyword>
<evidence type="ECO:0000256" key="2">
    <source>
        <dbReference type="ARBA" id="ARBA00023125"/>
    </source>
</evidence>
<protein>
    <submittedName>
        <fullName evidence="5">Helix-turn-helix domain-containing protein</fullName>
    </submittedName>
</protein>
<dbReference type="PANTHER" id="PTHR43280:SF28">
    <property type="entry name" value="HTH-TYPE TRANSCRIPTIONAL ACTIVATOR RHAS"/>
    <property type="match status" value="1"/>
</dbReference>
<dbReference type="SUPFAM" id="SSF46689">
    <property type="entry name" value="Homeodomain-like"/>
    <property type="match status" value="2"/>
</dbReference>
<evidence type="ECO:0000256" key="3">
    <source>
        <dbReference type="ARBA" id="ARBA00023163"/>
    </source>
</evidence>
<reference evidence="6" key="1">
    <citation type="journal article" date="2019" name="Int. J. Syst. Evol. Microbiol.">
        <title>The Global Catalogue of Microorganisms (GCM) 10K type strain sequencing project: providing services to taxonomists for standard genome sequencing and annotation.</title>
        <authorList>
            <consortium name="The Broad Institute Genomics Platform"/>
            <consortium name="The Broad Institute Genome Sequencing Center for Infectious Disease"/>
            <person name="Wu L."/>
            <person name="Ma J."/>
        </authorList>
    </citation>
    <scope>NUCLEOTIDE SEQUENCE [LARGE SCALE GENOMIC DNA]</scope>
    <source>
        <strain evidence="6">CCUG 56331</strain>
    </source>
</reference>
<dbReference type="EMBL" id="JBHSNQ010000050">
    <property type="protein sequence ID" value="MFC5541420.1"/>
    <property type="molecule type" value="Genomic_DNA"/>
</dbReference>
<evidence type="ECO:0000313" key="6">
    <source>
        <dbReference type="Proteomes" id="UP001595978"/>
    </source>
</evidence>
<keyword evidence="3" id="KW-0804">Transcription</keyword>
<comment type="caution">
    <text evidence="5">The sequence shown here is derived from an EMBL/GenBank/DDBJ whole genome shotgun (WGS) entry which is preliminary data.</text>
</comment>
<dbReference type="InterPro" id="IPR018060">
    <property type="entry name" value="HTH_AraC"/>
</dbReference>
<accession>A0ABW0RD92</accession>
<evidence type="ECO:0000256" key="1">
    <source>
        <dbReference type="ARBA" id="ARBA00023015"/>
    </source>
</evidence>
<dbReference type="InterPro" id="IPR009057">
    <property type="entry name" value="Homeodomain-like_sf"/>
</dbReference>